<accession>A0ABP1RQW0</accession>
<proteinExistence type="predicted"/>
<evidence type="ECO:0000313" key="3">
    <source>
        <dbReference type="Proteomes" id="UP001642540"/>
    </source>
</evidence>
<comment type="caution">
    <text evidence="2">The sequence shown here is derived from an EMBL/GenBank/DDBJ whole genome shotgun (WGS) entry which is preliminary data.</text>
</comment>
<keyword evidence="3" id="KW-1185">Reference proteome</keyword>
<evidence type="ECO:0000313" key="2">
    <source>
        <dbReference type="EMBL" id="CAL8133187.1"/>
    </source>
</evidence>
<organism evidence="2 3">
    <name type="scientific">Orchesella dallaii</name>
    <dbReference type="NCBI Taxonomy" id="48710"/>
    <lineage>
        <taxon>Eukaryota</taxon>
        <taxon>Metazoa</taxon>
        <taxon>Ecdysozoa</taxon>
        <taxon>Arthropoda</taxon>
        <taxon>Hexapoda</taxon>
        <taxon>Collembola</taxon>
        <taxon>Entomobryomorpha</taxon>
        <taxon>Entomobryoidea</taxon>
        <taxon>Orchesellidae</taxon>
        <taxon>Orchesellinae</taxon>
        <taxon>Orchesella</taxon>
    </lineage>
</organism>
<dbReference type="Proteomes" id="UP001642540">
    <property type="component" value="Unassembled WGS sequence"/>
</dbReference>
<feature type="region of interest" description="Disordered" evidence="1">
    <location>
        <begin position="1"/>
        <end position="26"/>
    </location>
</feature>
<gene>
    <name evidence="2" type="ORF">ODALV1_LOCUS24953</name>
</gene>
<protein>
    <submittedName>
        <fullName evidence="2">Uncharacterized protein</fullName>
    </submittedName>
</protein>
<dbReference type="EMBL" id="CAXLJM020000096">
    <property type="protein sequence ID" value="CAL8133187.1"/>
    <property type="molecule type" value="Genomic_DNA"/>
</dbReference>
<sequence>MLLPNRRLPLPSPPYQAASQSRPFDERNSYSAELLDPLADRSCLVRVRMNYKETFEKIHDFRAEPDGEGCRTGFLVPETIVWQAPKHLFSLRIRGNGPVNSQRTSIHLL</sequence>
<name>A0ABP1RQW0_9HEXA</name>
<evidence type="ECO:0000256" key="1">
    <source>
        <dbReference type="SAM" id="MobiDB-lite"/>
    </source>
</evidence>
<reference evidence="2 3" key="1">
    <citation type="submission" date="2024-08" db="EMBL/GenBank/DDBJ databases">
        <authorList>
            <person name="Cucini C."/>
            <person name="Frati F."/>
        </authorList>
    </citation>
    <scope>NUCLEOTIDE SEQUENCE [LARGE SCALE GENOMIC DNA]</scope>
</reference>